<accession>A0A9D3YV52</accession>
<keyword evidence="3" id="KW-1185">Reference proteome</keyword>
<sequence>MLPNVSQIQPVHEMVPNVNQTPQYHPSTRMVMPQPSVSNTIVVNFMVKFRNEPAAESYTRMVKP</sequence>
<feature type="compositionally biased region" description="Polar residues" evidence="1">
    <location>
        <begin position="17"/>
        <end position="26"/>
    </location>
</feature>
<dbReference type="EMBL" id="JAIWYP010000015">
    <property type="protein sequence ID" value="KAH3705116.1"/>
    <property type="molecule type" value="Genomic_DNA"/>
</dbReference>
<evidence type="ECO:0000313" key="3">
    <source>
        <dbReference type="Proteomes" id="UP000828390"/>
    </source>
</evidence>
<comment type="caution">
    <text evidence="2">The sequence shown here is derived from an EMBL/GenBank/DDBJ whole genome shotgun (WGS) entry which is preliminary data.</text>
</comment>
<dbReference type="AlphaFoldDB" id="A0A9D3YV52"/>
<evidence type="ECO:0000313" key="2">
    <source>
        <dbReference type="EMBL" id="KAH3705116.1"/>
    </source>
</evidence>
<feature type="region of interest" description="Disordered" evidence="1">
    <location>
        <begin position="1"/>
        <end position="32"/>
    </location>
</feature>
<dbReference type="Proteomes" id="UP000828390">
    <property type="component" value="Unassembled WGS sequence"/>
</dbReference>
<protein>
    <submittedName>
        <fullName evidence="2">Uncharacterized protein</fullName>
    </submittedName>
</protein>
<evidence type="ECO:0000256" key="1">
    <source>
        <dbReference type="SAM" id="MobiDB-lite"/>
    </source>
</evidence>
<reference evidence="2" key="1">
    <citation type="journal article" date="2019" name="bioRxiv">
        <title>The Genome of the Zebra Mussel, Dreissena polymorpha: A Resource for Invasive Species Research.</title>
        <authorList>
            <person name="McCartney M.A."/>
            <person name="Auch B."/>
            <person name="Kono T."/>
            <person name="Mallez S."/>
            <person name="Zhang Y."/>
            <person name="Obille A."/>
            <person name="Becker A."/>
            <person name="Abrahante J.E."/>
            <person name="Garbe J."/>
            <person name="Badalamenti J.P."/>
            <person name="Herman A."/>
            <person name="Mangelson H."/>
            <person name="Liachko I."/>
            <person name="Sullivan S."/>
            <person name="Sone E.D."/>
            <person name="Koren S."/>
            <person name="Silverstein K.A.T."/>
            <person name="Beckman K.B."/>
            <person name="Gohl D.M."/>
        </authorList>
    </citation>
    <scope>NUCLEOTIDE SEQUENCE</scope>
    <source>
        <strain evidence="2">Duluth1</strain>
        <tissue evidence="2">Whole animal</tissue>
    </source>
</reference>
<reference evidence="2" key="2">
    <citation type="submission" date="2020-11" db="EMBL/GenBank/DDBJ databases">
        <authorList>
            <person name="McCartney M.A."/>
            <person name="Auch B."/>
            <person name="Kono T."/>
            <person name="Mallez S."/>
            <person name="Becker A."/>
            <person name="Gohl D.M."/>
            <person name="Silverstein K.A.T."/>
            <person name="Koren S."/>
            <person name="Bechman K.B."/>
            <person name="Herman A."/>
            <person name="Abrahante J.E."/>
            <person name="Garbe J."/>
        </authorList>
    </citation>
    <scope>NUCLEOTIDE SEQUENCE</scope>
    <source>
        <strain evidence="2">Duluth1</strain>
        <tissue evidence="2">Whole animal</tissue>
    </source>
</reference>
<name>A0A9D3YV52_DREPO</name>
<organism evidence="2 3">
    <name type="scientific">Dreissena polymorpha</name>
    <name type="common">Zebra mussel</name>
    <name type="synonym">Mytilus polymorpha</name>
    <dbReference type="NCBI Taxonomy" id="45954"/>
    <lineage>
        <taxon>Eukaryota</taxon>
        <taxon>Metazoa</taxon>
        <taxon>Spiralia</taxon>
        <taxon>Lophotrochozoa</taxon>
        <taxon>Mollusca</taxon>
        <taxon>Bivalvia</taxon>
        <taxon>Autobranchia</taxon>
        <taxon>Heteroconchia</taxon>
        <taxon>Euheterodonta</taxon>
        <taxon>Imparidentia</taxon>
        <taxon>Neoheterodontei</taxon>
        <taxon>Myida</taxon>
        <taxon>Dreissenoidea</taxon>
        <taxon>Dreissenidae</taxon>
        <taxon>Dreissena</taxon>
    </lineage>
</organism>
<gene>
    <name evidence="2" type="ORF">DPMN_080181</name>
</gene>
<proteinExistence type="predicted"/>